<dbReference type="Proteomes" id="UP000230564">
    <property type="component" value="Unassembled WGS sequence"/>
</dbReference>
<dbReference type="GO" id="GO:0006260">
    <property type="term" value="P:DNA replication"/>
    <property type="evidence" value="ECO:0007669"/>
    <property type="project" value="InterPro"/>
</dbReference>
<sequence>MDLNKVMIIGNVVRDPEMRTTPNGRNVTSFSVATNRVWKDNNDQKQSKAEFHNLVAWGRLAEIVSQYLKKGSKVYVEGRLETRSWDDPNGIKRYRTDIIADNMIMLDRASAGSGELNAPIDANNSASTDISYAPSEEPKPSSADQNKNQSDEEEISIEDIPF</sequence>
<evidence type="ECO:0000256" key="3">
    <source>
        <dbReference type="PIRNR" id="PIRNR002070"/>
    </source>
</evidence>
<reference evidence="5 6" key="1">
    <citation type="submission" date="2017-09" db="EMBL/GenBank/DDBJ databases">
        <title>Depth-based differentiation of microbial function through sediment-hosted aquifers and enrichment of novel symbionts in the deep terrestrial subsurface.</title>
        <authorList>
            <person name="Probst A.J."/>
            <person name="Ladd B."/>
            <person name="Jarett J.K."/>
            <person name="Geller-Mcgrath D.E."/>
            <person name="Sieber C.M."/>
            <person name="Emerson J.B."/>
            <person name="Anantharaman K."/>
            <person name="Thomas B.C."/>
            <person name="Malmstrom R."/>
            <person name="Stieglmeier M."/>
            <person name="Klingl A."/>
            <person name="Woyke T."/>
            <person name="Ryan C.M."/>
            <person name="Banfield J.F."/>
        </authorList>
    </citation>
    <scope>NUCLEOTIDE SEQUENCE [LARGE SCALE GENOMIC DNA]</scope>
    <source>
        <strain evidence="5">CG11_big_fil_rev_8_21_14_0_20_36_20</strain>
    </source>
</reference>
<dbReference type="Gene3D" id="2.40.50.140">
    <property type="entry name" value="Nucleic acid-binding proteins"/>
    <property type="match status" value="1"/>
</dbReference>
<proteinExistence type="inferred from homology"/>
<comment type="caution">
    <text evidence="5">The sequence shown here is derived from an EMBL/GenBank/DDBJ whole genome shotgun (WGS) entry which is preliminary data.</text>
</comment>
<dbReference type="GO" id="GO:0003697">
    <property type="term" value="F:single-stranded DNA binding"/>
    <property type="evidence" value="ECO:0007669"/>
    <property type="project" value="UniProtKB-UniRule"/>
</dbReference>
<organism evidence="5 6">
    <name type="scientific">Candidatus Komeilibacteria bacterium CG11_big_fil_rev_8_21_14_0_20_36_20</name>
    <dbReference type="NCBI Taxonomy" id="1974477"/>
    <lineage>
        <taxon>Bacteria</taxon>
        <taxon>Candidatus Komeiliibacteriota</taxon>
    </lineage>
</organism>
<evidence type="ECO:0000313" key="5">
    <source>
        <dbReference type="EMBL" id="PIR06711.1"/>
    </source>
</evidence>
<comment type="subunit">
    <text evidence="2">Homotetramer.</text>
</comment>
<dbReference type="AlphaFoldDB" id="A0A2H0NCT9"/>
<keyword evidence="1 2" id="KW-0238">DNA-binding</keyword>
<gene>
    <name evidence="5" type="ORF">COV55_02610</name>
</gene>
<dbReference type="NCBIfam" id="TIGR00621">
    <property type="entry name" value="ssb"/>
    <property type="match status" value="1"/>
</dbReference>
<protein>
    <recommendedName>
        <fullName evidence="2 3">Single-stranded DNA-binding protein</fullName>
        <shortName evidence="2">SSB</shortName>
    </recommendedName>
</protein>
<dbReference type="InterPro" id="IPR012340">
    <property type="entry name" value="NA-bd_OB-fold"/>
</dbReference>
<name>A0A2H0NCT9_9BACT</name>
<evidence type="ECO:0000256" key="4">
    <source>
        <dbReference type="SAM" id="MobiDB-lite"/>
    </source>
</evidence>
<dbReference type="InterPro" id="IPR000424">
    <property type="entry name" value="Primosome_PriB/ssb"/>
</dbReference>
<dbReference type="Pfam" id="PF00436">
    <property type="entry name" value="SSB"/>
    <property type="match status" value="1"/>
</dbReference>
<evidence type="ECO:0000256" key="2">
    <source>
        <dbReference type="HAMAP-Rule" id="MF_00984"/>
    </source>
</evidence>
<dbReference type="HAMAP" id="MF_00984">
    <property type="entry name" value="SSB"/>
    <property type="match status" value="1"/>
</dbReference>
<dbReference type="PANTHER" id="PTHR10302:SF27">
    <property type="entry name" value="SINGLE-STRANDED DNA-BINDING PROTEIN"/>
    <property type="match status" value="1"/>
</dbReference>
<accession>A0A2H0NCT9</accession>
<dbReference type="PIRSF" id="PIRSF002070">
    <property type="entry name" value="SSB"/>
    <property type="match status" value="1"/>
</dbReference>
<feature type="compositionally biased region" description="Acidic residues" evidence="4">
    <location>
        <begin position="151"/>
        <end position="162"/>
    </location>
</feature>
<comment type="caution">
    <text evidence="2">Lacks conserved residue(s) required for the propagation of feature annotation.</text>
</comment>
<evidence type="ECO:0000256" key="1">
    <source>
        <dbReference type="ARBA" id="ARBA00023125"/>
    </source>
</evidence>
<dbReference type="PROSITE" id="PS50935">
    <property type="entry name" value="SSB"/>
    <property type="match status" value="1"/>
</dbReference>
<dbReference type="SUPFAM" id="SSF50249">
    <property type="entry name" value="Nucleic acid-binding proteins"/>
    <property type="match status" value="1"/>
</dbReference>
<feature type="region of interest" description="Disordered" evidence="4">
    <location>
        <begin position="116"/>
        <end position="162"/>
    </location>
</feature>
<dbReference type="InterPro" id="IPR011344">
    <property type="entry name" value="ssDNA-bd"/>
</dbReference>
<dbReference type="GO" id="GO:0009295">
    <property type="term" value="C:nucleoid"/>
    <property type="evidence" value="ECO:0007669"/>
    <property type="project" value="TreeGrafter"/>
</dbReference>
<dbReference type="PANTHER" id="PTHR10302">
    <property type="entry name" value="SINGLE-STRANDED DNA-BINDING PROTEIN"/>
    <property type="match status" value="1"/>
</dbReference>
<dbReference type="EMBL" id="PCWQ01000010">
    <property type="protein sequence ID" value="PIR06711.1"/>
    <property type="molecule type" value="Genomic_DNA"/>
</dbReference>
<evidence type="ECO:0000313" key="6">
    <source>
        <dbReference type="Proteomes" id="UP000230564"/>
    </source>
</evidence>
<dbReference type="CDD" id="cd04496">
    <property type="entry name" value="SSB_OBF"/>
    <property type="match status" value="1"/>
</dbReference>